<organism evidence="1 2">
    <name type="scientific">Mucilaginibacter pedocola</name>
    <dbReference type="NCBI Taxonomy" id="1792845"/>
    <lineage>
        <taxon>Bacteria</taxon>
        <taxon>Pseudomonadati</taxon>
        <taxon>Bacteroidota</taxon>
        <taxon>Sphingobacteriia</taxon>
        <taxon>Sphingobacteriales</taxon>
        <taxon>Sphingobacteriaceae</taxon>
        <taxon>Mucilaginibacter</taxon>
    </lineage>
</organism>
<dbReference type="InterPro" id="IPR045944">
    <property type="entry name" value="DUF6364"/>
</dbReference>
<sequence length="78" mass="8994">MKSKLTLTIDAVLIQRIKAYSKKQGKSVSEIVEEHFKVLLAFSQQESFMNMVDKLPPHNIPRDLNLKEAYYQNKNGKA</sequence>
<dbReference type="Pfam" id="PF19891">
    <property type="entry name" value="DUF6364"/>
    <property type="match status" value="1"/>
</dbReference>
<dbReference type="Proteomes" id="UP000189739">
    <property type="component" value="Unassembled WGS sequence"/>
</dbReference>
<comment type="caution">
    <text evidence="1">The sequence shown here is derived from an EMBL/GenBank/DDBJ whole genome shotgun (WGS) entry which is preliminary data.</text>
</comment>
<dbReference type="RefSeq" id="WP_078348038.1">
    <property type="nucleotide sequence ID" value="NZ_MBTF01000010.1"/>
</dbReference>
<proteinExistence type="predicted"/>
<dbReference type="EMBL" id="MBTF01000010">
    <property type="protein sequence ID" value="OOQ60066.1"/>
    <property type="molecule type" value="Genomic_DNA"/>
</dbReference>
<reference evidence="1 2" key="1">
    <citation type="submission" date="2016-07" db="EMBL/GenBank/DDBJ databases">
        <title>Genomic analysis of zinc-resistant bacterium Mucilaginibacter pedocola TBZ30.</title>
        <authorList>
            <person name="Huang J."/>
            <person name="Tang J."/>
        </authorList>
    </citation>
    <scope>NUCLEOTIDE SEQUENCE [LARGE SCALE GENOMIC DNA]</scope>
    <source>
        <strain evidence="1 2">TBZ30</strain>
    </source>
</reference>
<evidence type="ECO:0000313" key="2">
    <source>
        <dbReference type="Proteomes" id="UP000189739"/>
    </source>
</evidence>
<evidence type="ECO:0008006" key="3">
    <source>
        <dbReference type="Google" id="ProtNLM"/>
    </source>
</evidence>
<gene>
    <name evidence="1" type="ORF">BC343_27445</name>
</gene>
<protein>
    <recommendedName>
        <fullName evidence="3">Ribbon-helix-helix protein CopG domain-containing protein</fullName>
    </recommendedName>
</protein>
<accession>A0A1S9PGK0</accession>
<evidence type="ECO:0000313" key="1">
    <source>
        <dbReference type="EMBL" id="OOQ60066.1"/>
    </source>
</evidence>
<dbReference type="OrthoDB" id="6198066at2"/>
<dbReference type="AlphaFoldDB" id="A0A1S9PGK0"/>
<keyword evidence="2" id="KW-1185">Reference proteome</keyword>
<name>A0A1S9PGK0_9SPHI</name>